<comment type="caution">
    <text evidence="1">The sequence shown here is derived from an EMBL/GenBank/DDBJ whole genome shotgun (WGS) entry which is preliminary data.</text>
</comment>
<gene>
    <name evidence="1" type="ORF">E1295_39175</name>
</gene>
<dbReference type="Gene3D" id="1.10.600.10">
    <property type="entry name" value="Farnesyl Diphosphate Synthase"/>
    <property type="match status" value="1"/>
</dbReference>
<dbReference type="AlphaFoldDB" id="A0A4R5EEJ4"/>
<reference evidence="1 2" key="1">
    <citation type="submission" date="2019-03" db="EMBL/GenBank/DDBJ databases">
        <title>Draft genome sequences of novel Actinobacteria.</title>
        <authorList>
            <person name="Sahin N."/>
            <person name="Ay H."/>
            <person name="Saygin H."/>
        </authorList>
    </citation>
    <scope>NUCLEOTIDE SEQUENCE [LARGE SCALE GENOMIC DNA]</scope>
    <source>
        <strain evidence="1 2">6K102</strain>
    </source>
</reference>
<dbReference type="EMBL" id="SMLD01000168">
    <property type="protein sequence ID" value="TDE32710.1"/>
    <property type="molecule type" value="Genomic_DNA"/>
</dbReference>
<name>A0A4R5EEJ4_9ACTN</name>
<protein>
    <submittedName>
        <fullName evidence="1">Terpene synthase</fullName>
    </submittedName>
</protein>
<dbReference type="Proteomes" id="UP000295136">
    <property type="component" value="Unassembled WGS sequence"/>
</dbReference>
<dbReference type="Pfam" id="PF19086">
    <property type="entry name" value="Terpene_syn_C_2"/>
    <property type="match status" value="1"/>
</dbReference>
<keyword evidence="2" id="KW-1185">Reference proteome</keyword>
<dbReference type="SUPFAM" id="SSF48576">
    <property type="entry name" value="Terpenoid synthases"/>
    <property type="match status" value="1"/>
</dbReference>
<evidence type="ECO:0000313" key="2">
    <source>
        <dbReference type="Proteomes" id="UP000295136"/>
    </source>
</evidence>
<proteinExistence type="predicted"/>
<dbReference type="RefSeq" id="WP_132638855.1">
    <property type="nucleotide sequence ID" value="NZ_SMLD01000168.1"/>
</dbReference>
<evidence type="ECO:0000313" key="1">
    <source>
        <dbReference type="EMBL" id="TDE32710.1"/>
    </source>
</evidence>
<sequence>MTGLDPAKELGRISALAIECARDLHRHAAEYPEVFPERPFDAGMYHSLGLVGAFGSPWARAEELRAVNRAGLWVFAVDLRVDHVTASRHKVAALVEECLAVAGGEAPRSPLTQVLAGIRDDVGGDRRWRGQLERMLSAMLTEWDWRESKATPTLEEYLLNADSCGSSFVNLSHWLYTGDAWTLANLPQVREAGDEVQRYLRLLNDLATYDREARWGDANALTMGAGRAEVTRRMAQHERTAAGLISALRGTSPRTALYLERQIGFNTGFYGISDYWGEL</sequence>
<dbReference type="InterPro" id="IPR008949">
    <property type="entry name" value="Isoprenoid_synthase_dom_sf"/>
</dbReference>
<organism evidence="1 2">
    <name type="scientific">Nonomuraea mesophila</name>
    <dbReference type="NCBI Taxonomy" id="2530382"/>
    <lineage>
        <taxon>Bacteria</taxon>
        <taxon>Bacillati</taxon>
        <taxon>Actinomycetota</taxon>
        <taxon>Actinomycetes</taxon>
        <taxon>Streptosporangiales</taxon>
        <taxon>Streptosporangiaceae</taxon>
        <taxon>Nonomuraea</taxon>
    </lineage>
</organism>
<accession>A0A4R5EEJ4</accession>